<dbReference type="Pfam" id="PF17262">
    <property type="entry name" value="Cas6b_C"/>
    <property type="match status" value="1"/>
</dbReference>
<reference evidence="3 4" key="1">
    <citation type="submission" date="2023-05" db="EMBL/GenBank/DDBJ databases">
        <title>Novel species of genus Flectobacillus isolated from stream in China.</title>
        <authorList>
            <person name="Lu H."/>
        </authorList>
    </citation>
    <scope>NUCLEOTIDE SEQUENCE [LARGE SCALE GENOMIC DNA]</scope>
    <source>
        <strain evidence="3 4">KCTC 42575</strain>
    </source>
</reference>
<keyword evidence="3" id="KW-0540">Nuclease</keyword>
<feature type="domain" description="Cas6b N-terminal" evidence="2">
    <location>
        <begin position="1"/>
        <end position="101"/>
    </location>
</feature>
<dbReference type="EMBL" id="JASHIF010000004">
    <property type="protein sequence ID" value="MDI9858936.1"/>
    <property type="molecule type" value="Genomic_DNA"/>
</dbReference>
<evidence type="ECO:0000259" key="2">
    <source>
        <dbReference type="Pfam" id="PF17955"/>
    </source>
</evidence>
<evidence type="ECO:0000259" key="1">
    <source>
        <dbReference type="Pfam" id="PF17262"/>
    </source>
</evidence>
<dbReference type="Pfam" id="PF17955">
    <property type="entry name" value="Cas6b_N"/>
    <property type="match status" value="1"/>
</dbReference>
<dbReference type="RefSeq" id="WP_283344004.1">
    <property type="nucleotide sequence ID" value="NZ_JASHIF010000004.1"/>
</dbReference>
<organism evidence="3 4">
    <name type="scientific">Flectobacillus roseus</name>
    <dbReference type="NCBI Taxonomy" id="502259"/>
    <lineage>
        <taxon>Bacteria</taxon>
        <taxon>Pseudomonadati</taxon>
        <taxon>Bacteroidota</taxon>
        <taxon>Cytophagia</taxon>
        <taxon>Cytophagales</taxon>
        <taxon>Flectobacillaceae</taxon>
        <taxon>Flectobacillus</taxon>
    </lineage>
</organism>
<feature type="domain" description="Cas6b C-terminal" evidence="1">
    <location>
        <begin position="110"/>
        <end position="217"/>
    </location>
</feature>
<dbReference type="Proteomes" id="UP001236507">
    <property type="component" value="Unassembled WGS sequence"/>
</dbReference>
<gene>
    <name evidence="3" type="ORF">QM524_06940</name>
</gene>
<evidence type="ECO:0000313" key="3">
    <source>
        <dbReference type="EMBL" id="MDI9858936.1"/>
    </source>
</evidence>
<keyword evidence="3" id="KW-0255">Endonuclease</keyword>
<dbReference type="InterPro" id="IPR041528">
    <property type="entry name" value="Cas6b_N"/>
</dbReference>
<dbReference type="GO" id="GO:0004519">
    <property type="term" value="F:endonuclease activity"/>
    <property type="evidence" value="ECO:0007669"/>
    <property type="project" value="UniProtKB-KW"/>
</dbReference>
<protein>
    <submittedName>
        <fullName evidence="3">CRISPR-associated endonuclease Cas6</fullName>
    </submittedName>
</protein>
<dbReference type="InterPro" id="IPR020209">
    <property type="entry name" value="Cas6b_C"/>
</dbReference>
<evidence type="ECO:0000313" key="4">
    <source>
        <dbReference type="Proteomes" id="UP001236507"/>
    </source>
</evidence>
<comment type="caution">
    <text evidence="3">The sequence shown here is derived from an EMBL/GenBank/DDBJ whole genome shotgun (WGS) entry which is preliminary data.</text>
</comment>
<sequence>MTLQILTAHYTPSIEAPELPAFRGAVIKTFGNEHQLFHNHQNESTYSYQYPQVQYKRIVQEPVLVCVNIPRENTQLLFTHPHISLVLKEKTLQLSLQQIKLVEHILGFGKVQSYRINNWIALNENNYKKYQEIEDELSRIGFLESILKGNIISFAKGIGWEVDQTLQLRIDEIKKIKLVPYKGQRLTAFDLTFRTNAQLPEYIGLGKGVSLGFGTIGNLT</sequence>
<proteinExistence type="predicted"/>
<keyword evidence="3" id="KW-0378">Hydrolase</keyword>
<name>A0ABT6Y5W8_9BACT</name>
<keyword evidence="4" id="KW-1185">Reference proteome</keyword>
<accession>A0ABT6Y5W8</accession>